<reference evidence="1" key="1">
    <citation type="submission" date="2020-05" db="EMBL/GenBank/DDBJ databases">
        <title>Mycena genomes resolve the evolution of fungal bioluminescence.</title>
        <authorList>
            <person name="Tsai I.J."/>
        </authorList>
    </citation>
    <scope>NUCLEOTIDE SEQUENCE</scope>
    <source>
        <strain evidence="1">160909Yilan</strain>
    </source>
</reference>
<protein>
    <submittedName>
        <fullName evidence="1">F-box domain-containing protein</fullName>
    </submittedName>
</protein>
<organism evidence="1 2">
    <name type="scientific">Mycena sanguinolenta</name>
    <dbReference type="NCBI Taxonomy" id="230812"/>
    <lineage>
        <taxon>Eukaryota</taxon>
        <taxon>Fungi</taxon>
        <taxon>Dikarya</taxon>
        <taxon>Basidiomycota</taxon>
        <taxon>Agaricomycotina</taxon>
        <taxon>Agaricomycetes</taxon>
        <taxon>Agaricomycetidae</taxon>
        <taxon>Agaricales</taxon>
        <taxon>Marasmiineae</taxon>
        <taxon>Mycenaceae</taxon>
        <taxon>Mycena</taxon>
    </lineage>
</organism>
<proteinExistence type="predicted"/>
<name>A0A8H6XU84_9AGAR</name>
<accession>A0A8H6XU84</accession>
<dbReference type="AlphaFoldDB" id="A0A8H6XU84"/>
<dbReference type="Proteomes" id="UP000623467">
    <property type="component" value="Unassembled WGS sequence"/>
</dbReference>
<gene>
    <name evidence="1" type="ORF">MSAN_01804200</name>
</gene>
<dbReference type="OrthoDB" id="3365698at2759"/>
<evidence type="ECO:0000313" key="2">
    <source>
        <dbReference type="Proteomes" id="UP000623467"/>
    </source>
</evidence>
<sequence length="477" mass="53479">MCVAGLRALVLVAVDVIRFEELDLPYGPDAALADHMDRPWAILRQRSVYLFLLRSRSCTSGARGMSVGLWKAWRSCGMGIALVARPTARDKHGASPGGALPSLFLHMLLRGGTGISLRWVSLDIHWLRVTGYSPDPRILDLVLPHSNRWRAVSFSMVYGRSVVNWLEPVRGKLGQLLKLEFANVAHEITFSDVFMTVPNLRQVIFDEDTNPNATFRVSIPIPWEQITHYGGSRSVARQISVLEAASNLSNCALDMTQTNIIGIDTNHTLILPQLRRLCVDPVGLQLHIVAPNLEELCCASVWGGIPYVLPFLSRASCTLQRLVLWEHPFCPPLIDTLRNLPSLTYLLLHNRTYDVSQGVKFFDAMTTSGRPSDICPLLTSMVYGYEGWEKTTPSTDAFVGMARSRFRANSRHPYGTQFTSLRLFSTARGDSERYCPPTAEILARIQSLQIQGFNVAFLNEDETAECLPCRRKRTWSY</sequence>
<dbReference type="SUPFAM" id="SSF52047">
    <property type="entry name" value="RNI-like"/>
    <property type="match status" value="1"/>
</dbReference>
<comment type="caution">
    <text evidence="1">The sequence shown here is derived from an EMBL/GenBank/DDBJ whole genome shotgun (WGS) entry which is preliminary data.</text>
</comment>
<keyword evidence="2" id="KW-1185">Reference proteome</keyword>
<evidence type="ECO:0000313" key="1">
    <source>
        <dbReference type="EMBL" id="KAF7346666.1"/>
    </source>
</evidence>
<dbReference type="EMBL" id="JACAZH010000018">
    <property type="protein sequence ID" value="KAF7346666.1"/>
    <property type="molecule type" value="Genomic_DNA"/>
</dbReference>